<proteinExistence type="predicted"/>
<organism evidence="1 2">
    <name type="scientific">Schistosoma margrebowiei</name>
    <dbReference type="NCBI Taxonomy" id="48269"/>
    <lineage>
        <taxon>Eukaryota</taxon>
        <taxon>Metazoa</taxon>
        <taxon>Spiralia</taxon>
        <taxon>Lophotrochozoa</taxon>
        <taxon>Platyhelminthes</taxon>
        <taxon>Trematoda</taxon>
        <taxon>Digenea</taxon>
        <taxon>Strigeidida</taxon>
        <taxon>Schistosomatoidea</taxon>
        <taxon>Schistosomatidae</taxon>
        <taxon>Schistosoma</taxon>
    </lineage>
</organism>
<dbReference type="Proteomes" id="UP000277204">
    <property type="component" value="Unassembled WGS sequence"/>
</dbReference>
<evidence type="ECO:0000313" key="1">
    <source>
        <dbReference type="EMBL" id="VDP01696.1"/>
    </source>
</evidence>
<accession>A0A183M9H7</accession>
<name>A0A183M9H7_9TREM</name>
<sequence length="169" mass="18780">MSSSEACPVVGSNPTVPETCEVYSSQEEPLVSENVSHASNNGLKSNKNVKNAVYFSDLLSIDGILRRSDEYVPQESNLNDLMSGVANLHYLVIFSEPSTQCAKYASNRIRLTVTWVYGDPTLFRGAGRTQKILKSGYQLRFLKKEGEVLECAGKYTNSYHVKYDVVLGR</sequence>
<dbReference type="EMBL" id="UZAI01008317">
    <property type="protein sequence ID" value="VDP01696.1"/>
    <property type="molecule type" value="Genomic_DNA"/>
</dbReference>
<dbReference type="AlphaFoldDB" id="A0A183M9H7"/>
<reference evidence="1 2" key="1">
    <citation type="submission" date="2018-11" db="EMBL/GenBank/DDBJ databases">
        <authorList>
            <consortium name="Pathogen Informatics"/>
        </authorList>
    </citation>
    <scope>NUCLEOTIDE SEQUENCE [LARGE SCALE GENOMIC DNA]</scope>
    <source>
        <strain evidence="1 2">Zambia</strain>
    </source>
</reference>
<protein>
    <submittedName>
        <fullName evidence="1">Uncharacterized protein</fullName>
    </submittedName>
</protein>
<keyword evidence="2" id="KW-1185">Reference proteome</keyword>
<gene>
    <name evidence="1" type="ORF">SMRZ_LOCUS12702</name>
</gene>
<evidence type="ECO:0000313" key="2">
    <source>
        <dbReference type="Proteomes" id="UP000277204"/>
    </source>
</evidence>